<dbReference type="STRING" id="331648.BST97_12880"/>
<dbReference type="InterPro" id="IPR046551">
    <property type="entry name" value="DUF6705"/>
</dbReference>
<organism evidence="2 3">
    <name type="scientific">Nonlabens spongiae</name>
    <dbReference type="NCBI Taxonomy" id="331648"/>
    <lineage>
        <taxon>Bacteria</taxon>
        <taxon>Pseudomonadati</taxon>
        <taxon>Bacteroidota</taxon>
        <taxon>Flavobacteriia</taxon>
        <taxon>Flavobacteriales</taxon>
        <taxon>Flavobacteriaceae</taxon>
        <taxon>Nonlabens</taxon>
    </lineage>
</organism>
<dbReference type="AlphaFoldDB" id="A0A1W6MMJ8"/>
<sequence length="158" mass="18480">MIFKDTNNNFDKFEGTWEYVDATSRLRIVLEKIEDYEDNGYFSDVIVGNLIYEENGVEIINTLTNPSTSQGSDDIYHIKMFSIPRPNLIVGSFEDPIRSKWTRYTLRLIHGRVISMNNSNVTEQLEWGLQIYEFYNPDDDLDAEQAMRVPREVILTKL</sequence>
<protein>
    <recommendedName>
        <fullName evidence="1">DUF6705 domain-containing protein</fullName>
    </recommendedName>
</protein>
<keyword evidence="3" id="KW-1185">Reference proteome</keyword>
<evidence type="ECO:0000259" key="1">
    <source>
        <dbReference type="Pfam" id="PF20448"/>
    </source>
</evidence>
<gene>
    <name evidence="2" type="ORF">BST97_12880</name>
</gene>
<evidence type="ECO:0000313" key="3">
    <source>
        <dbReference type="Proteomes" id="UP000193431"/>
    </source>
</evidence>
<accession>A0A1W6MMJ8</accession>
<reference evidence="2 3" key="1">
    <citation type="submission" date="2016-11" db="EMBL/GenBank/DDBJ databases">
        <title>Trade-off between light-utilization and light-protection in marine flavobacteria.</title>
        <authorList>
            <person name="Kumagai Y."/>
        </authorList>
    </citation>
    <scope>NUCLEOTIDE SEQUENCE [LARGE SCALE GENOMIC DNA]</scope>
    <source>
        <strain evidence="2 3">JCM 13191</strain>
    </source>
</reference>
<dbReference type="Proteomes" id="UP000193431">
    <property type="component" value="Chromosome"/>
</dbReference>
<evidence type="ECO:0000313" key="2">
    <source>
        <dbReference type="EMBL" id="ARN78811.1"/>
    </source>
</evidence>
<name>A0A1W6MMJ8_9FLAO</name>
<dbReference type="EMBL" id="CP019344">
    <property type="protein sequence ID" value="ARN78811.1"/>
    <property type="molecule type" value="Genomic_DNA"/>
</dbReference>
<dbReference type="Pfam" id="PF20448">
    <property type="entry name" value="DUF6705"/>
    <property type="match status" value="1"/>
</dbReference>
<proteinExistence type="predicted"/>
<feature type="domain" description="DUF6705" evidence="1">
    <location>
        <begin position="5"/>
        <end position="157"/>
    </location>
</feature>